<reference evidence="1 2" key="2">
    <citation type="submission" date="2024-08" db="EMBL/GenBank/DDBJ databases">
        <title>Phylogenomic analyses of a clade within the roseobacter group suggest taxonomic reassignments of species of the genera Aestuariivita, Citreicella, Loktanella, Nautella, Pelagibaca, Ruegeria, Thalassobius, Thiobacimonas and Tropicibacter, and the proposal o.</title>
        <authorList>
            <person name="Jeon C.O."/>
        </authorList>
    </citation>
    <scope>NUCLEOTIDE SEQUENCE [LARGE SCALE GENOMIC DNA]</scope>
    <source>
        <strain evidence="1 2">SS1-5</strain>
    </source>
</reference>
<dbReference type="Gene3D" id="3.40.50.300">
    <property type="entry name" value="P-loop containing nucleotide triphosphate hydrolases"/>
    <property type="match status" value="1"/>
</dbReference>
<name>A0AAN0ME13_9RHOB</name>
<dbReference type="InterPro" id="IPR017101">
    <property type="entry name" value="P-loop_ATP/GTP-bd_All4644_prd"/>
</dbReference>
<dbReference type="RefSeq" id="WP_342075578.1">
    <property type="nucleotide sequence ID" value="NZ_CP151767.2"/>
</dbReference>
<dbReference type="Proteomes" id="UP001470809">
    <property type="component" value="Chromosome"/>
</dbReference>
<organism evidence="1 2">
    <name type="scientific">Yoonia rhodophyticola</name>
    <dbReference type="NCBI Taxonomy" id="3137370"/>
    <lineage>
        <taxon>Bacteria</taxon>
        <taxon>Pseudomonadati</taxon>
        <taxon>Pseudomonadota</taxon>
        <taxon>Alphaproteobacteria</taxon>
        <taxon>Rhodobacterales</taxon>
        <taxon>Paracoccaceae</taxon>
        <taxon>Yoonia</taxon>
    </lineage>
</organism>
<proteinExistence type="predicted"/>
<sequence>MAQTHPVLHLLCGLIASGKSTLAAQLSAGPDTLLLSEDSWLKGLYVDELTSGADYLRYAARLRNVMGPHITTLLDMGISVVLDFPANTVGQRKWMREIIDDSGAAHQLHYLDTPAQVCLDRLRARNATGAHAFAATEAQFHQFAQHFAPPTADENFTIIRHTSS</sequence>
<dbReference type="InterPro" id="IPR027417">
    <property type="entry name" value="P-loop_NTPase"/>
</dbReference>
<evidence type="ECO:0000313" key="2">
    <source>
        <dbReference type="Proteomes" id="UP001470809"/>
    </source>
</evidence>
<dbReference type="KEGG" id="yrh:AABB31_14410"/>
<accession>A0AAN0ME13</accession>
<reference evidence="2" key="1">
    <citation type="submission" date="2024-04" db="EMBL/GenBank/DDBJ databases">
        <title>Phylogenomic analyses of a clade within the roseobacter group suggest taxonomic reassignments of species of the genera Aestuariivita, Citreicella, Loktanella, Nautella, Pelagibaca, Ruegeria, Thalassobius, Thiobacimonas and Tropicibacter, and the proposal o.</title>
        <authorList>
            <person name="Jeon C.O."/>
        </authorList>
    </citation>
    <scope>NUCLEOTIDE SEQUENCE [LARGE SCALE GENOMIC DNA]</scope>
    <source>
        <strain evidence="2">SS1-5</strain>
    </source>
</reference>
<dbReference type="Pfam" id="PF13671">
    <property type="entry name" value="AAA_33"/>
    <property type="match status" value="1"/>
</dbReference>
<keyword evidence="2" id="KW-1185">Reference proteome</keyword>
<evidence type="ECO:0000313" key="1">
    <source>
        <dbReference type="EMBL" id="WZU66251.1"/>
    </source>
</evidence>
<dbReference type="AlphaFoldDB" id="A0AAN0ME13"/>
<dbReference type="PIRSF" id="PIRSF037081">
    <property type="entry name" value="P-loop_All4644_prd"/>
    <property type="match status" value="1"/>
</dbReference>
<dbReference type="EMBL" id="CP151767">
    <property type="protein sequence ID" value="WZU66251.1"/>
    <property type="molecule type" value="Genomic_DNA"/>
</dbReference>
<dbReference type="SUPFAM" id="SSF52540">
    <property type="entry name" value="P-loop containing nucleoside triphosphate hydrolases"/>
    <property type="match status" value="1"/>
</dbReference>
<protein>
    <submittedName>
        <fullName evidence="1">AAA family ATPase</fullName>
    </submittedName>
</protein>
<gene>
    <name evidence="1" type="ORF">AABB31_14410</name>
</gene>